<dbReference type="InterPro" id="IPR001660">
    <property type="entry name" value="SAM"/>
</dbReference>
<evidence type="ECO:0000256" key="7">
    <source>
        <dbReference type="SAM" id="Phobius"/>
    </source>
</evidence>
<dbReference type="CDD" id="cd09500">
    <property type="entry name" value="SAM_AIDA1AB-like_repeat2"/>
    <property type="match status" value="1"/>
</dbReference>
<feature type="domain" description="SAM" evidence="9">
    <location>
        <begin position="873"/>
        <end position="932"/>
    </location>
</feature>
<dbReference type="InterPro" id="IPR006020">
    <property type="entry name" value="PTB/PI_dom"/>
</dbReference>
<feature type="compositionally biased region" description="Low complexity" evidence="6">
    <location>
        <begin position="302"/>
        <end position="315"/>
    </location>
</feature>
<dbReference type="GO" id="GO:0005829">
    <property type="term" value="C:cytosol"/>
    <property type="evidence" value="ECO:0007669"/>
    <property type="project" value="TreeGrafter"/>
</dbReference>
<feature type="compositionally biased region" description="Low complexity" evidence="6">
    <location>
        <begin position="958"/>
        <end position="973"/>
    </location>
</feature>
<sequence length="1249" mass="138544">STLSQSTLENKKNKYISNLKIFLNKLFCAFSLNAFIFFLNSMWRGLNVNCTDSSGYTPLHHASLNGHRDVVLKLLQYEASTNIADNKGCFPLHLAAWKGDVEIVKILIHHGPSLCRVNEQNNENETALHCAAQYGHSEVVAVLLEEHSDPAIRNNKSETPLDLAALYGRLQVVKMLVNGHPNLMSYNTNKHTPLHLAARNGHKAAVQVLLEAGVEVNSQTEKGSALHEAALFGKMDVVRILLETGIDANIIDGQGRTALDILKEHPSQKSQQIAALIQEYMAEKACTKNVEEPVRQCPVPTPRTSVSTPAASPSPKTKHEPVTGELSKLLNEIKMCKDKEFSFEDLCQTISMHSVESFGSGKFSEEELGRNGSLTKSNKRPSPPLIPPSEEEEGERSCGPAGLWEALTPCNGCRNLGFPSISQVLKTKKTNNTVERMPSPSLDVFPPEEEDNPYEFLATAVTRKPCSLDISRLSSAKPDNSPHVTITEPELHIHGNNSTGPTPDCSPPSPDTALKNIEKVIRPQPKQRTSLITSLESHRPNHSYDFSEISSSLGYASFSTRPYLAALPSQFCKIVKNKGVEIDILCQREAPADVELPDGHIPEQFAGLLHGSSPACESPDNPYQLYSKAKRLGGPEIRTSQNSNLLQATDYTAHLPRTGSDASVLKSTKEGKPQVVYRTIFHTKVNQVDSGTFPNARNSRNCEPSTNNTTGGFEDRASTLGRMRSIPKNVLDLQLTRNFSKSDSNLISCSPIEEESRVGRCESAINKPSPGKHLDINFIFYGYSLLKRLPLHPLIGPRCPVQSVGQWLDNIGLVQYENHLLANGFDNVQFMGSNVVEDQDLLEIGILNSAHRQRLLQAIRLLPRIRPVGYDGNNPTSVAEWLESLDLGDYTKAFLINGYTSMELVKKIWDIELINVLKISLLGHRKRILASLGDRLHEDPPQKPPRSITLREPSGNHTPPQLSPSLSQSTYTTGGSLDIPHIIMQADARRRRNENYFDDVPRSKLERQMAQAGEWCEPITLRPPNEATSSTPVQYWQHHPEKLIFQSCDYEAYYLGSMLVKELRGTESTQDACAKMRVSKSTEQMKKVPTIVLSVSYKGVKFIDASNKNIIAEHEIRNISCAAQDPDDLSTFAYITKDLKSSHHYCHVFTAFDVNLAYEIILTLGQAFEVAYQLALQARKSGHGSSTLPESFDNKPAKPIPKPRVSIRKSVQIDPPAMEQKGHANVPWIVEPGQEAKRGINTKYETTIF</sequence>
<reference evidence="10" key="2">
    <citation type="submission" date="2025-08" db="UniProtKB">
        <authorList>
            <consortium name="Ensembl"/>
        </authorList>
    </citation>
    <scope>IDENTIFICATION</scope>
</reference>
<dbReference type="PANTHER" id="PTHR24174">
    <property type="entry name" value="ANKYRIN REPEAT AND STERILE ALPHA MOTIF DOMAIN-CONTAINING PROTEIN 1"/>
    <property type="match status" value="1"/>
</dbReference>
<feature type="repeat" description="ANK" evidence="5">
    <location>
        <begin position="54"/>
        <end position="86"/>
    </location>
</feature>
<feature type="region of interest" description="Disordered" evidence="6">
    <location>
        <begin position="691"/>
        <end position="714"/>
    </location>
</feature>
<keyword evidence="4 5" id="KW-0040">ANK repeat</keyword>
<dbReference type="CDD" id="cd01274">
    <property type="entry name" value="PTB_Anks"/>
    <property type="match status" value="1"/>
</dbReference>
<dbReference type="GO" id="GO:0046875">
    <property type="term" value="F:ephrin receptor binding"/>
    <property type="evidence" value="ECO:0007669"/>
    <property type="project" value="TreeGrafter"/>
</dbReference>
<dbReference type="SMART" id="SM00462">
    <property type="entry name" value="PTB"/>
    <property type="match status" value="1"/>
</dbReference>
<reference evidence="10" key="3">
    <citation type="submission" date="2025-09" db="UniProtKB">
        <authorList>
            <consortium name="Ensembl"/>
        </authorList>
    </citation>
    <scope>IDENTIFICATION</scope>
</reference>
<dbReference type="InterPro" id="IPR041880">
    <property type="entry name" value="SAM_ANKS1_repeat1"/>
</dbReference>
<evidence type="ECO:0000259" key="8">
    <source>
        <dbReference type="PROSITE" id="PS01179"/>
    </source>
</evidence>
<dbReference type="Ensembl" id="ENSECRT00000013125.1">
    <property type="protein sequence ID" value="ENSECRP00000012905.1"/>
    <property type="gene ID" value="ENSECRG00000006208.1"/>
</dbReference>
<comment type="subcellular location">
    <subcellularLocation>
        <location evidence="1">Cytoplasm</location>
    </subcellularLocation>
</comment>
<feature type="region of interest" description="Disordered" evidence="6">
    <location>
        <begin position="296"/>
        <end position="323"/>
    </location>
</feature>
<dbReference type="InterPro" id="IPR011993">
    <property type="entry name" value="PH-like_dom_sf"/>
</dbReference>
<dbReference type="PANTHER" id="PTHR24174:SF3">
    <property type="entry name" value="ANKYRIN REPEAT AND STERILE ALPHA MOTIF DOMAIN-CONTAINING PROTEIN 1B"/>
    <property type="match status" value="1"/>
</dbReference>
<organism evidence="10 11">
    <name type="scientific">Erpetoichthys calabaricus</name>
    <name type="common">Rope fish</name>
    <name type="synonym">Calamoichthys calabaricus</name>
    <dbReference type="NCBI Taxonomy" id="27687"/>
    <lineage>
        <taxon>Eukaryota</taxon>
        <taxon>Metazoa</taxon>
        <taxon>Chordata</taxon>
        <taxon>Craniata</taxon>
        <taxon>Vertebrata</taxon>
        <taxon>Euteleostomi</taxon>
        <taxon>Actinopterygii</taxon>
        <taxon>Polypteriformes</taxon>
        <taxon>Polypteridae</taxon>
        <taxon>Erpetoichthys</taxon>
    </lineage>
</organism>
<keyword evidence="11" id="KW-1185">Reference proteome</keyword>
<feature type="repeat" description="ANK" evidence="5">
    <location>
        <begin position="123"/>
        <end position="155"/>
    </location>
</feature>
<dbReference type="InterPro" id="IPR036770">
    <property type="entry name" value="Ankyrin_rpt-contain_sf"/>
</dbReference>
<dbReference type="InterPro" id="IPR002110">
    <property type="entry name" value="Ankyrin_rpt"/>
</dbReference>
<proteinExistence type="predicted"/>
<dbReference type="AlphaFoldDB" id="A0A8C4X8A2"/>
<dbReference type="InterPro" id="IPR033635">
    <property type="entry name" value="ANKS1/Caskin"/>
</dbReference>
<dbReference type="Gene3D" id="1.25.40.20">
    <property type="entry name" value="Ankyrin repeat-containing domain"/>
    <property type="match status" value="2"/>
</dbReference>
<dbReference type="GeneTree" id="ENSGT00940000154572"/>
<dbReference type="PROSITE" id="PS01179">
    <property type="entry name" value="PID"/>
    <property type="match status" value="1"/>
</dbReference>
<dbReference type="InterPro" id="IPR041882">
    <property type="entry name" value="SAM_ANKS1_repeat2"/>
</dbReference>
<dbReference type="Pfam" id="PF00536">
    <property type="entry name" value="SAM_1"/>
    <property type="match status" value="2"/>
</dbReference>
<dbReference type="CDD" id="cd09499">
    <property type="entry name" value="SAM_AIDA1AB-like_repeat1"/>
    <property type="match status" value="1"/>
</dbReference>
<feature type="repeat" description="ANK" evidence="5">
    <location>
        <begin position="189"/>
        <end position="221"/>
    </location>
</feature>
<keyword evidence="7" id="KW-0812">Transmembrane</keyword>
<evidence type="ECO:0000256" key="2">
    <source>
        <dbReference type="ARBA" id="ARBA00022490"/>
    </source>
</evidence>
<feature type="repeat" description="ANK" evidence="5">
    <location>
        <begin position="221"/>
        <end position="253"/>
    </location>
</feature>
<evidence type="ECO:0000256" key="5">
    <source>
        <dbReference type="PROSITE-ProRule" id="PRU00023"/>
    </source>
</evidence>
<feature type="region of interest" description="Disordered" evidence="6">
    <location>
        <begin position="362"/>
        <end position="398"/>
    </location>
</feature>
<dbReference type="PROSITE" id="PS50297">
    <property type="entry name" value="ANK_REP_REGION"/>
    <property type="match status" value="5"/>
</dbReference>
<keyword evidence="3" id="KW-0677">Repeat</keyword>
<dbReference type="Pfam" id="PF00640">
    <property type="entry name" value="PID"/>
    <property type="match status" value="1"/>
</dbReference>
<feature type="compositionally biased region" description="Polar residues" evidence="6">
    <location>
        <begin position="691"/>
        <end position="711"/>
    </location>
</feature>
<dbReference type="Pfam" id="PF12796">
    <property type="entry name" value="Ank_2"/>
    <property type="match status" value="3"/>
</dbReference>
<dbReference type="PROSITE" id="PS50088">
    <property type="entry name" value="ANK_REPEAT"/>
    <property type="match status" value="6"/>
</dbReference>
<evidence type="ECO:0000259" key="9">
    <source>
        <dbReference type="PROSITE" id="PS50105"/>
    </source>
</evidence>
<dbReference type="GO" id="GO:0048013">
    <property type="term" value="P:ephrin receptor signaling pathway"/>
    <property type="evidence" value="ECO:0007669"/>
    <property type="project" value="TreeGrafter"/>
</dbReference>
<accession>A0A8C4X8A2</accession>
<feature type="region of interest" description="Disordered" evidence="6">
    <location>
        <begin position="935"/>
        <end position="974"/>
    </location>
</feature>
<feature type="repeat" description="ANK" evidence="5">
    <location>
        <begin position="156"/>
        <end position="188"/>
    </location>
</feature>
<dbReference type="SUPFAM" id="SSF48403">
    <property type="entry name" value="Ankyrin repeat"/>
    <property type="match status" value="1"/>
</dbReference>
<evidence type="ECO:0000256" key="1">
    <source>
        <dbReference type="ARBA" id="ARBA00004496"/>
    </source>
</evidence>
<keyword evidence="2" id="KW-0963">Cytoplasm</keyword>
<dbReference type="PROSITE" id="PS50105">
    <property type="entry name" value="SAM_DOMAIN"/>
    <property type="match status" value="2"/>
</dbReference>
<dbReference type="Gene3D" id="2.30.29.30">
    <property type="entry name" value="Pleckstrin-homology domain (PH domain)/Phosphotyrosine-binding domain (PTB)"/>
    <property type="match status" value="1"/>
</dbReference>
<feature type="repeat" description="ANK" evidence="5">
    <location>
        <begin position="87"/>
        <end position="119"/>
    </location>
</feature>
<feature type="transmembrane region" description="Helical" evidence="7">
    <location>
        <begin position="21"/>
        <end position="43"/>
    </location>
</feature>
<evidence type="ECO:0000256" key="4">
    <source>
        <dbReference type="ARBA" id="ARBA00023043"/>
    </source>
</evidence>
<dbReference type="SUPFAM" id="SSF50729">
    <property type="entry name" value="PH domain-like"/>
    <property type="match status" value="1"/>
</dbReference>
<reference evidence="10" key="1">
    <citation type="submission" date="2021-06" db="EMBL/GenBank/DDBJ databases">
        <authorList>
            <consortium name="Wellcome Sanger Institute Data Sharing"/>
        </authorList>
    </citation>
    <scope>NUCLEOTIDE SEQUENCE [LARGE SCALE GENOMIC DNA]</scope>
</reference>
<keyword evidence="7" id="KW-0472">Membrane</keyword>
<keyword evidence="7" id="KW-1133">Transmembrane helix</keyword>
<dbReference type="SMART" id="SM00454">
    <property type="entry name" value="SAM"/>
    <property type="match status" value="2"/>
</dbReference>
<evidence type="ECO:0000313" key="11">
    <source>
        <dbReference type="Proteomes" id="UP000694620"/>
    </source>
</evidence>
<dbReference type="Proteomes" id="UP000694620">
    <property type="component" value="Chromosome 1"/>
</dbReference>
<evidence type="ECO:0000256" key="3">
    <source>
        <dbReference type="ARBA" id="ARBA00022737"/>
    </source>
</evidence>
<evidence type="ECO:0000256" key="6">
    <source>
        <dbReference type="SAM" id="MobiDB-lite"/>
    </source>
</evidence>
<protein>
    <submittedName>
        <fullName evidence="10">Ankyrin repeat and sterile alpha motif domain containing 1B</fullName>
    </submittedName>
</protein>
<dbReference type="SMART" id="SM00248">
    <property type="entry name" value="ANK"/>
    <property type="match status" value="7"/>
</dbReference>
<feature type="domain" description="PID" evidence="8">
    <location>
        <begin position="1047"/>
        <end position="1178"/>
    </location>
</feature>
<dbReference type="PRINTS" id="PR01415">
    <property type="entry name" value="ANKYRIN"/>
</dbReference>
<dbReference type="SUPFAM" id="SSF47769">
    <property type="entry name" value="SAM/Pointed domain"/>
    <property type="match status" value="2"/>
</dbReference>
<evidence type="ECO:0000313" key="10">
    <source>
        <dbReference type="Ensembl" id="ENSECRP00000012905.1"/>
    </source>
</evidence>
<dbReference type="FunFam" id="2.30.29.30:FF:000045">
    <property type="entry name" value="Ankyrin repeat and sterile alpha motif domain-containing protein 1B"/>
    <property type="match status" value="1"/>
</dbReference>
<dbReference type="Gene3D" id="1.10.150.50">
    <property type="entry name" value="Transcription Factor, Ets-1"/>
    <property type="match status" value="2"/>
</dbReference>
<feature type="domain" description="SAM" evidence="9">
    <location>
        <begin position="802"/>
        <end position="865"/>
    </location>
</feature>
<dbReference type="InterPro" id="IPR013761">
    <property type="entry name" value="SAM/pointed_sf"/>
</dbReference>
<gene>
    <name evidence="10" type="primary">ANKS1B</name>
    <name evidence="10" type="synonym">anks1b</name>
</gene>
<name>A0A8C4X8A2_ERPCA</name>